<organism evidence="2 3">
    <name type="scientific">Brassica carinata</name>
    <name type="common">Ethiopian mustard</name>
    <name type="synonym">Abyssinian cabbage</name>
    <dbReference type="NCBI Taxonomy" id="52824"/>
    <lineage>
        <taxon>Eukaryota</taxon>
        <taxon>Viridiplantae</taxon>
        <taxon>Streptophyta</taxon>
        <taxon>Embryophyta</taxon>
        <taxon>Tracheophyta</taxon>
        <taxon>Spermatophyta</taxon>
        <taxon>Magnoliopsida</taxon>
        <taxon>eudicotyledons</taxon>
        <taxon>Gunneridae</taxon>
        <taxon>Pentapetalae</taxon>
        <taxon>rosids</taxon>
        <taxon>malvids</taxon>
        <taxon>Brassicales</taxon>
        <taxon>Brassicaceae</taxon>
        <taxon>Brassiceae</taxon>
        <taxon>Brassica</taxon>
    </lineage>
</organism>
<evidence type="ECO:0000313" key="3">
    <source>
        <dbReference type="Proteomes" id="UP000886595"/>
    </source>
</evidence>
<comment type="caution">
    <text evidence="2">The sequence shown here is derived from an EMBL/GenBank/DDBJ whole genome shotgun (WGS) entry which is preliminary data.</text>
</comment>
<dbReference type="OrthoDB" id="1429659at2759"/>
<protein>
    <submittedName>
        <fullName evidence="2">Uncharacterized protein</fullName>
    </submittedName>
</protein>
<accession>A0A8X7Q7C4</accession>
<evidence type="ECO:0000313" key="2">
    <source>
        <dbReference type="EMBL" id="KAG2265054.1"/>
    </source>
</evidence>
<proteinExistence type="predicted"/>
<evidence type="ECO:0000256" key="1">
    <source>
        <dbReference type="SAM" id="MobiDB-lite"/>
    </source>
</evidence>
<sequence length="174" mass="20276">MRKSAPYLLGDECIERSREKIDSLDSEPNEIYRFELLMNEMIELEKRVQRSTNEPINEEGSSGDPSISSSNTRCGVGSEVKERKCHWENTRSNRRNKHNMEVIPRYVARFQLFGSDSVAAMELLRRSVIGDELTENEKKSSAQDYDWLSISCSHWCSYDSSLELHQFPMRLYLL</sequence>
<name>A0A8X7Q7C4_BRACI</name>
<keyword evidence="3" id="KW-1185">Reference proteome</keyword>
<reference evidence="2 3" key="1">
    <citation type="submission" date="2020-02" db="EMBL/GenBank/DDBJ databases">
        <authorList>
            <person name="Ma Q."/>
            <person name="Huang Y."/>
            <person name="Song X."/>
            <person name="Pei D."/>
        </authorList>
    </citation>
    <scope>NUCLEOTIDE SEQUENCE [LARGE SCALE GENOMIC DNA]</scope>
    <source>
        <strain evidence="2">Sxm20200214</strain>
        <tissue evidence="2">Leaf</tissue>
    </source>
</reference>
<dbReference type="AlphaFoldDB" id="A0A8X7Q7C4"/>
<dbReference type="Proteomes" id="UP000886595">
    <property type="component" value="Unassembled WGS sequence"/>
</dbReference>
<dbReference type="EMBL" id="JAAMPC010000014">
    <property type="protein sequence ID" value="KAG2265054.1"/>
    <property type="molecule type" value="Genomic_DNA"/>
</dbReference>
<gene>
    <name evidence="2" type="ORF">Bca52824_072133</name>
</gene>
<feature type="region of interest" description="Disordered" evidence="1">
    <location>
        <begin position="49"/>
        <end position="77"/>
    </location>
</feature>